<sequence length="299" mass="31910">MTNPVDDLVASLNPVRADAVAPSDAASRTLLTAITTEPAPAPRRRFRPHLRLRLRLRFAVAAAVAVAATAALTALPARDSGPLRSYANAAVRIDVTGDGEYEVEVKDAYADQREFREAFARFGLDVRLRIVPVSPGEERRVVRVGPLHAASGDLPPGGVTGTSDTDLTCPADRGACPLRVRLGGTMFHLEGADIVLGRIARPGELYQDTGPRPGDHPKSLDLTGRTVRQALADLDRRGLTCAFFLGEFKPDGSGGGWDAPATWRPSGDRRITGAWMRSSNSVGLVVTPQKGDPEPVPDN</sequence>
<keyword evidence="3" id="KW-1185">Reference proteome</keyword>
<proteinExistence type="predicted"/>
<evidence type="ECO:0008006" key="4">
    <source>
        <dbReference type="Google" id="ProtNLM"/>
    </source>
</evidence>
<reference evidence="2 3" key="1">
    <citation type="submission" date="2021-03" db="EMBL/GenBank/DDBJ databases">
        <title>Actinomadura violae sp. nov., isolated from lichen in Thailand.</title>
        <authorList>
            <person name="Kanchanasin P."/>
            <person name="Saeng-In P."/>
            <person name="Phongsopitanun W."/>
            <person name="Yuki M."/>
            <person name="Kudo T."/>
            <person name="Ohkuma M."/>
            <person name="Tanasupawat S."/>
        </authorList>
    </citation>
    <scope>NUCLEOTIDE SEQUENCE [LARGE SCALE GENOMIC DNA]</scope>
    <source>
        <strain evidence="2 3">LCR2-06</strain>
    </source>
</reference>
<dbReference type="EMBL" id="JAGEPF010000008">
    <property type="protein sequence ID" value="MBO2458730.1"/>
    <property type="molecule type" value="Genomic_DNA"/>
</dbReference>
<keyword evidence="1" id="KW-1133">Transmembrane helix</keyword>
<evidence type="ECO:0000313" key="2">
    <source>
        <dbReference type="EMBL" id="MBO2458730.1"/>
    </source>
</evidence>
<evidence type="ECO:0000256" key="1">
    <source>
        <dbReference type="SAM" id="Phobius"/>
    </source>
</evidence>
<feature type="transmembrane region" description="Helical" evidence="1">
    <location>
        <begin position="54"/>
        <end position="75"/>
    </location>
</feature>
<evidence type="ECO:0000313" key="3">
    <source>
        <dbReference type="Proteomes" id="UP000680206"/>
    </source>
</evidence>
<comment type="caution">
    <text evidence="2">The sequence shown here is derived from an EMBL/GenBank/DDBJ whole genome shotgun (WGS) entry which is preliminary data.</text>
</comment>
<name>A0ABS3RPS0_9ACTN</name>
<keyword evidence="1" id="KW-0472">Membrane</keyword>
<protein>
    <recommendedName>
        <fullName evidence="4">PASTA domain-containing protein</fullName>
    </recommendedName>
</protein>
<accession>A0ABS3RPS0</accession>
<keyword evidence="1" id="KW-0812">Transmembrane</keyword>
<gene>
    <name evidence="2" type="ORF">J4709_14220</name>
</gene>
<dbReference type="RefSeq" id="WP_208240944.1">
    <property type="nucleotide sequence ID" value="NZ_JAGEPF010000008.1"/>
</dbReference>
<organism evidence="2 3">
    <name type="scientific">Actinomadura violacea</name>
    <dbReference type="NCBI Taxonomy" id="2819934"/>
    <lineage>
        <taxon>Bacteria</taxon>
        <taxon>Bacillati</taxon>
        <taxon>Actinomycetota</taxon>
        <taxon>Actinomycetes</taxon>
        <taxon>Streptosporangiales</taxon>
        <taxon>Thermomonosporaceae</taxon>
        <taxon>Actinomadura</taxon>
    </lineage>
</organism>
<dbReference type="Proteomes" id="UP000680206">
    <property type="component" value="Unassembled WGS sequence"/>
</dbReference>